<dbReference type="SUPFAM" id="SSF56112">
    <property type="entry name" value="Protein kinase-like (PK-like)"/>
    <property type="match status" value="1"/>
</dbReference>
<dbReference type="GO" id="GO:0005737">
    <property type="term" value="C:cytoplasm"/>
    <property type="evidence" value="ECO:0007669"/>
    <property type="project" value="TreeGrafter"/>
</dbReference>
<dbReference type="PANTHER" id="PTHR24361:SF762">
    <property type="entry name" value="MITOGEN-ACTIVATED PROTEIN KINASE KINASE 5"/>
    <property type="match status" value="1"/>
</dbReference>
<dbReference type="InterPro" id="IPR011009">
    <property type="entry name" value="Kinase-like_dom_sf"/>
</dbReference>
<dbReference type="Pfam" id="PF00069">
    <property type="entry name" value="Pkinase"/>
    <property type="match status" value="1"/>
</dbReference>
<dbReference type="EMBL" id="JAQQAF010000002">
    <property type="protein sequence ID" value="KAJ8505517.1"/>
    <property type="molecule type" value="Genomic_DNA"/>
</dbReference>
<proteinExistence type="predicted"/>
<dbReference type="InterPro" id="IPR053235">
    <property type="entry name" value="Ser_Thr_kinase"/>
</dbReference>
<evidence type="ECO:0000313" key="3">
    <source>
        <dbReference type="Proteomes" id="UP001222027"/>
    </source>
</evidence>
<sequence>MPVHYYPISKILLEFEFHDGLRLPRHHLRALPRLAYVHRRKSAHRDIKPSSLLIDFGRRVKIADFKVSRILAQTMDPCDSSVGTIDTDLNHRAYDDYTDNIWSFGLSNLGVLARHLPIWRERRSACQLSIVHVCHLLRRSAAHRLWCV</sequence>
<comment type="caution">
    <text evidence="2">The sequence shown here is derived from an EMBL/GenBank/DDBJ whole genome shotgun (WGS) entry which is preliminary data.</text>
</comment>
<feature type="domain" description="Protein kinase" evidence="1">
    <location>
        <begin position="1"/>
        <end position="148"/>
    </location>
</feature>
<protein>
    <recommendedName>
        <fullName evidence="1">Protein kinase domain-containing protein</fullName>
    </recommendedName>
</protein>
<dbReference type="InterPro" id="IPR000719">
    <property type="entry name" value="Prot_kinase_dom"/>
</dbReference>
<evidence type="ECO:0000259" key="1">
    <source>
        <dbReference type="PROSITE" id="PS50011"/>
    </source>
</evidence>
<accession>A0AAV8RLA2</accession>
<evidence type="ECO:0000313" key="2">
    <source>
        <dbReference type="EMBL" id="KAJ8505517.1"/>
    </source>
</evidence>
<dbReference type="Proteomes" id="UP001222027">
    <property type="component" value="Unassembled WGS sequence"/>
</dbReference>
<dbReference type="GO" id="GO:0004674">
    <property type="term" value="F:protein serine/threonine kinase activity"/>
    <property type="evidence" value="ECO:0007669"/>
    <property type="project" value="TreeGrafter"/>
</dbReference>
<name>A0AAV8RLA2_ENSVE</name>
<dbReference type="PROSITE" id="PS50011">
    <property type="entry name" value="PROTEIN_KINASE_DOM"/>
    <property type="match status" value="1"/>
</dbReference>
<dbReference type="AlphaFoldDB" id="A0AAV8RLA2"/>
<reference evidence="2 3" key="1">
    <citation type="submission" date="2022-12" db="EMBL/GenBank/DDBJ databases">
        <title>Chromosome-scale assembly of the Ensete ventricosum genome.</title>
        <authorList>
            <person name="Dussert Y."/>
            <person name="Stocks J."/>
            <person name="Wendawek A."/>
            <person name="Woldeyes F."/>
            <person name="Nichols R.A."/>
            <person name="Borrell J.S."/>
        </authorList>
    </citation>
    <scope>NUCLEOTIDE SEQUENCE [LARGE SCALE GENOMIC DNA]</scope>
    <source>
        <strain evidence="3">cv. Maze</strain>
        <tissue evidence="2">Seeds</tissue>
    </source>
</reference>
<gene>
    <name evidence="2" type="ORF">OPV22_006403</name>
</gene>
<dbReference type="Gene3D" id="1.10.510.10">
    <property type="entry name" value="Transferase(Phosphotransferase) domain 1"/>
    <property type="match status" value="1"/>
</dbReference>
<dbReference type="GO" id="GO:0005524">
    <property type="term" value="F:ATP binding"/>
    <property type="evidence" value="ECO:0007669"/>
    <property type="project" value="InterPro"/>
</dbReference>
<dbReference type="PANTHER" id="PTHR24361">
    <property type="entry name" value="MITOGEN-ACTIVATED KINASE KINASE KINASE"/>
    <property type="match status" value="1"/>
</dbReference>
<keyword evidence="3" id="KW-1185">Reference proteome</keyword>
<organism evidence="2 3">
    <name type="scientific">Ensete ventricosum</name>
    <name type="common">Abyssinian banana</name>
    <name type="synonym">Musa ensete</name>
    <dbReference type="NCBI Taxonomy" id="4639"/>
    <lineage>
        <taxon>Eukaryota</taxon>
        <taxon>Viridiplantae</taxon>
        <taxon>Streptophyta</taxon>
        <taxon>Embryophyta</taxon>
        <taxon>Tracheophyta</taxon>
        <taxon>Spermatophyta</taxon>
        <taxon>Magnoliopsida</taxon>
        <taxon>Liliopsida</taxon>
        <taxon>Zingiberales</taxon>
        <taxon>Musaceae</taxon>
        <taxon>Ensete</taxon>
    </lineage>
</organism>